<dbReference type="PANTHER" id="PTHR31973">
    <property type="entry name" value="POLYPROTEIN, PUTATIVE-RELATED"/>
    <property type="match status" value="1"/>
</dbReference>
<accession>A0A061EL47</accession>
<dbReference type="Pfam" id="PF10551">
    <property type="entry name" value="MULE"/>
    <property type="match status" value="1"/>
</dbReference>
<dbReference type="Gramene" id="EOY03034">
    <property type="protein sequence ID" value="EOY03034"/>
    <property type="gene ID" value="TCM_017441"/>
</dbReference>
<dbReference type="STRING" id="3641.A0A061EL47"/>
<gene>
    <name evidence="2" type="ORF">TCM_017441</name>
</gene>
<evidence type="ECO:0000259" key="1">
    <source>
        <dbReference type="Pfam" id="PF10551"/>
    </source>
</evidence>
<dbReference type="HOGENOM" id="CLU_1589363_0_0_1"/>
<proteinExistence type="predicted"/>
<feature type="domain" description="MULE transposase" evidence="1">
    <location>
        <begin position="65"/>
        <end position="137"/>
    </location>
</feature>
<keyword evidence="3" id="KW-1185">Reference proteome</keyword>
<dbReference type="PANTHER" id="PTHR31973:SF195">
    <property type="entry name" value="MUDR FAMILY TRANSPOSASE"/>
    <property type="match status" value="1"/>
</dbReference>
<dbReference type="InParanoid" id="A0A061EL47"/>
<dbReference type="Proteomes" id="UP000026915">
    <property type="component" value="Chromosome 4"/>
</dbReference>
<dbReference type="EMBL" id="CM001882">
    <property type="protein sequence ID" value="EOY03034.1"/>
    <property type="molecule type" value="Genomic_DNA"/>
</dbReference>
<reference evidence="2 3" key="1">
    <citation type="journal article" date="2013" name="Genome Biol.">
        <title>The genome sequence of the most widely cultivated cacao type and its use to identify candidate genes regulating pod color.</title>
        <authorList>
            <person name="Motamayor J.C."/>
            <person name="Mockaitis K."/>
            <person name="Schmutz J."/>
            <person name="Haiminen N."/>
            <person name="Iii D.L."/>
            <person name="Cornejo O."/>
            <person name="Findley S.D."/>
            <person name="Zheng P."/>
            <person name="Utro F."/>
            <person name="Royaert S."/>
            <person name="Saski C."/>
            <person name="Jenkins J."/>
            <person name="Podicheti R."/>
            <person name="Zhao M."/>
            <person name="Scheffler B.E."/>
            <person name="Stack J.C."/>
            <person name="Feltus F.A."/>
            <person name="Mustiga G.M."/>
            <person name="Amores F."/>
            <person name="Phillips W."/>
            <person name="Marelli J.P."/>
            <person name="May G.D."/>
            <person name="Shapiro H."/>
            <person name="Ma J."/>
            <person name="Bustamante C.D."/>
            <person name="Schnell R.J."/>
            <person name="Main D."/>
            <person name="Gilbert D."/>
            <person name="Parida L."/>
            <person name="Kuhn D.N."/>
        </authorList>
    </citation>
    <scope>NUCLEOTIDE SEQUENCE [LARGE SCALE GENOMIC DNA]</scope>
    <source>
        <strain evidence="3">cv. Matina 1-6</strain>
    </source>
</reference>
<evidence type="ECO:0000313" key="2">
    <source>
        <dbReference type="EMBL" id="EOY03034.1"/>
    </source>
</evidence>
<organism evidence="2 3">
    <name type="scientific">Theobroma cacao</name>
    <name type="common">Cacao</name>
    <name type="synonym">Cocoa</name>
    <dbReference type="NCBI Taxonomy" id="3641"/>
    <lineage>
        <taxon>Eukaryota</taxon>
        <taxon>Viridiplantae</taxon>
        <taxon>Streptophyta</taxon>
        <taxon>Embryophyta</taxon>
        <taxon>Tracheophyta</taxon>
        <taxon>Spermatophyta</taxon>
        <taxon>Magnoliopsida</taxon>
        <taxon>eudicotyledons</taxon>
        <taxon>Gunneridae</taxon>
        <taxon>Pentapetalae</taxon>
        <taxon>rosids</taxon>
        <taxon>malvids</taxon>
        <taxon>Malvales</taxon>
        <taxon>Malvaceae</taxon>
        <taxon>Byttnerioideae</taxon>
        <taxon>Theobroma</taxon>
    </lineage>
</organism>
<sequence>MIVIRGSAGISRTWLILGAKRLSFQTINIDESTCADDHLYKGRMFSSKSYRACTQGFRDVMRSMVAIDATHLKGRFKGVLFVVDCKDANECIYLVAFGIGYVEDKDSWMWFLSKLHDVVGCLQNTMFISYQHLSMINYGAKKVENKAATKQGGKQDKMFLAAARIKPM</sequence>
<dbReference type="InterPro" id="IPR018289">
    <property type="entry name" value="MULE_transposase_dom"/>
</dbReference>
<protein>
    <recommendedName>
        <fullName evidence="1">MULE transposase domain-containing protein</fullName>
    </recommendedName>
</protein>
<name>A0A061EL47_THECC</name>
<dbReference type="AlphaFoldDB" id="A0A061EL47"/>
<evidence type="ECO:0000313" key="3">
    <source>
        <dbReference type="Proteomes" id="UP000026915"/>
    </source>
</evidence>